<dbReference type="Proteomes" id="UP001179280">
    <property type="component" value="Unassembled WGS sequence"/>
</dbReference>
<name>A0ABS2SXU3_9BACI</name>
<organism evidence="2 3">
    <name type="scientific">Shouchella xiaoxiensis</name>
    <dbReference type="NCBI Taxonomy" id="766895"/>
    <lineage>
        <taxon>Bacteria</taxon>
        <taxon>Bacillati</taxon>
        <taxon>Bacillota</taxon>
        <taxon>Bacilli</taxon>
        <taxon>Bacillales</taxon>
        <taxon>Bacillaceae</taxon>
        <taxon>Shouchella</taxon>
    </lineage>
</organism>
<feature type="region of interest" description="Disordered" evidence="1">
    <location>
        <begin position="1"/>
        <end position="38"/>
    </location>
</feature>
<comment type="caution">
    <text evidence="2">The sequence shown here is derived from an EMBL/GenBank/DDBJ whole genome shotgun (WGS) entry which is preliminary data.</text>
</comment>
<sequence length="38" mass="4291">MNYKKARPGYFVNKQTQSKPQQGNKNSTGCCCGKKRPN</sequence>
<accession>A0ABS2SXU3</accession>
<evidence type="ECO:0000256" key="1">
    <source>
        <dbReference type="SAM" id="MobiDB-lite"/>
    </source>
</evidence>
<reference evidence="2" key="1">
    <citation type="submission" date="2021-01" db="EMBL/GenBank/DDBJ databases">
        <title>Genomic Encyclopedia of Type Strains, Phase IV (KMG-IV): sequencing the most valuable type-strain genomes for metagenomic binning, comparative biology and taxonomic classification.</title>
        <authorList>
            <person name="Goeker M."/>
        </authorList>
    </citation>
    <scope>NUCLEOTIDE SEQUENCE</scope>
    <source>
        <strain evidence="2">DSM 21943</strain>
    </source>
</reference>
<evidence type="ECO:0000313" key="3">
    <source>
        <dbReference type="Proteomes" id="UP001179280"/>
    </source>
</evidence>
<protein>
    <submittedName>
        <fullName evidence="2">Uncharacterized protein</fullName>
    </submittedName>
</protein>
<feature type="compositionally biased region" description="Polar residues" evidence="1">
    <location>
        <begin position="13"/>
        <end position="28"/>
    </location>
</feature>
<dbReference type="EMBL" id="JAFBCV010000013">
    <property type="protein sequence ID" value="MBM7840352.1"/>
    <property type="molecule type" value="Genomic_DNA"/>
</dbReference>
<gene>
    <name evidence="2" type="ORF">JOC54_003633</name>
</gene>
<proteinExistence type="predicted"/>
<keyword evidence="3" id="KW-1185">Reference proteome</keyword>
<evidence type="ECO:0000313" key="2">
    <source>
        <dbReference type="EMBL" id="MBM7840352.1"/>
    </source>
</evidence>